<evidence type="ECO:0000256" key="2">
    <source>
        <dbReference type="SAM" id="SignalP"/>
    </source>
</evidence>
<dbReference type="OrthoDB" id="9779955at2"/>
<feature type="chain" id="PRO_5039442534" evidence="2">
    <location>
        <begin position="18"/>
        <end position="567"/>
    </location>
</feature>
<protein>
    <submittedName>
        <fullName evidence="4">Spore coat protein CotH</fullName>
    </submittedName>
</protein>
<feature type="region of interest" description="Disordered" evidence="1">
    <location>
        <begin position="25"/>
        <end position="47"/>
    </location>
</feature>
<dbReference type="Pfam" id="PF13290">
    <property type="entry name" value="CHB_HEX_C_1"/>
    <property type="match status" value="1"/>
</dbReference>
<feature type="signal peptide" evidence="2">
    <location>
        <begin position="1"/>
        <end position="17"/>
    </location>
</feature>
<gene>
    <name evidence="4" type="ORF">D7294_19285</name>
</gene>
<keyword evidence="2" id="KW-0732">Signal</keyword>
<keyword evidence="4" id="KW-0167">Capsid protein</keyword>
<evidence type="ECO:0000256" key="1">
    <source>
        <dbReference type="SAM" id="MobiDB-lite"/>
    </source>
</evidence>
<dbReference type="Proteomes" id="UP000272474">
    <property type="component" value="Unassembled WGS sequence"/>
</dbReference>
<accession>A0A3A9YVL2</accession>
<evidence type="ECO:0000259" key="3">
    <source>
        <dbReference type="Pfam" id="PF13290"/>
    </source>
</evidence>
<dbReference type="InterPro" id="IPR014867">
    <property type="entry name" value="Spore_coat_CotH_CotH2/3/7"/>
</dbReference>
<feature type="domain" description="GH29D-like beta-sandwich" evidence="3">
    <location>
        <begin position="72"/>
        <end position="130"/>
    </location>
</feature>
<evidence type="ECO:0000313" key="5">
    <source>
        <dbReference type="Proteomes" id="UP000272474"/>
    </source>
</evidence>
<proteinExistence type="predicted"/>
<keyword evidence="5" id="KW-1185">Reference proteome</keyword>
<comment type="caution">
    <text evidence="4">The sequence shown here is derived from an EMBL/GenBank/DDBJ whole genome shotgun (WGS) entry which is preliminary data.</text>
</comment>
<reference evidence="4 5" key="1">
    <citation type="journal article" date="2014" name="Int. J. Syst. Evol. Microbiol.">
        <title>Streptomyces hoynatensis sp. nov., isolated from deep marine sediment.</title>
        <authorList>
            <person name="Veyisoglu A."/>
            <person name="Sahin N."/>
        </authorList>
    </citation>
    <scope>NUCLEOTIDE SEQUENCE [LARGE SCALE GENOMIC DNA]</scope>
    <source>
        <strain evidence="4 5">KCTC 29097</strain>
    </source>
</reference>
<organism evidence="4 5">
    <name type="scientific">Streptomyces hoynatensis</name>
    <dbReference type="NCBI Taxonomy" id="1141874"/>
    <lineage>
        <taxon>Bacteria</taxon>
        <taxon>Bacillati</taxon>
        <taxon>Actinomycetota</taxon>
        <taxon>Actinomycetes</taxon>
        <taxon>Kitasatosporales</taxon>
        <taxon>Streptomycetaceae</taxon>
        <taxon>Streptomyces</taxon>
    </lineage>
</organism>
<dbReference type="InterPro" id="IPR059177">
    <property type="entry name" value="GH29D-like_dom"/>
</dbReference>
<dbReference type="AlphaFoldDB" id="A0A3A9YVL2"/>
<dbReference type="EMBL" id="RBAL01000011">
    <property type="protein sequence ID" value="RKN40151.1"/>
    <property type="molecule type" value="Genomic_DNA"/>
</dbReference>
<evidence type="ECO:0000313" key="4">
    <source>
        <dbReference type="EMBL" id="RKN40151.1"/>
    </source>
</evidence>
<keyword evidence="4" id="KW-0946">Virion</keyword>
<sequence length="567" mass="61219">MLAALAVLLTGIAGAEAAPTAHATPAGAATQAGPAATRAAGAGPAGRQAAADARAAEDAAEDLTGDITFSAPSGTFQGELSVTLGSTVAGAEIRYTTDGQLPTASSLLYTGALRLTATTQLRARPFSGGAPAGEPGTALYVARSFDATGDLPLMVMDAYGAGKPGREYADVATLLTDPQGGTASLSATPTVATRAGFHLHGQSSATFAKTPYRLELWDNEDDDADYPMAGMPADSDWVLRGPFSDKSLIRDALVYSLGRDMGMAAPRFSFVELYLNLDGGPLASADYQGVYMLVETIKNSSDRLDLHQLEESDVSLPEISGGYIFEFEWLAAEEPTLTCTGAAATCWQYLEVSDPSPLNTQQRAWLTQYVQQFHDALHGQNPSDPQTGYPAYIDVDSFADQIILNELSRNMDAYVRSTYFYKDRDEKIVAGPLWDYDLTFGTGGYFQNQQIQGWQFEQTRQPVGDDWYLRLMNDPAFVQRLDARWRDLRQGLLSDASLGERIDALTAPLTAAAQRNFQKWPNLSDLFVGPFLTPTAATWQGQVQYLRDWLTQRAAWLDSSGWQPSAG</sequence>
<name>A0A3A9YVL2_9ACTN</name>
<dbReference type="Pfam" id="PF08757">
    <property type="entry name" value="CotH"/>
    <property type="match status" value="1"/>
</dbReference>